<dbReference type="EMBL" id="JBETME010000018">
    <property type="protein sequence ID" value="MES4993631.1"/>
    <property type="molecule type" value="Genomic_DNA"/>
</dbReference>
<dbReference type="InterPro" id="IPR025375">
    <property type="entry name" value="DUF4365"/>
</dbReference>
<evidence type="ECO:0000313" key="3">
    <source>
        <dbReference type="Proteomes" id="UP001438189"/>
    </source>
</evidence>
<proteinExistence type="predicted"/>
<accession>A0ABD5LP13</accession>
<evidence type="ECO:0000259" key="1">
    <source>
        <dbReference type="Pfam" id="PF14280"/>
    </source>
</evidence>
<dbReference type="RefSeq" id="WP_207590677.1">
    <property type="nucleotide sequence ID" value="NZ_JBETME010000018.1"/>
</dbReference>
<protein>
    <submittedName>
        <fullName evidence="2">DUF4365 domain-containing protein</fullName>
    </submittedName>
</protein>
<name>A0ABD5LP13_AGRRD</name>
<organism evidence="2 3">
    <name type="scientific">Agrobacterium radiobacter</name>
    <dbReference type="NCBI Taxonomy" id="362"/>
    <lineage>
        <taxon>Bacteria</taxon>
        <taxon>Pseudomonadati</taxon>
        <taxon>Pseudomonadota</taxon>
        <taxon>Alphaproteobacteria</taxon>
        <taxon>Hyphomicrobiales</taxon>
        <taxon>Rhizobiaceae</taxon>
        <taxon>Rhizobium/Agrobacterium group</taxon>
        <taxon>Agrobacterium</taxon>
        <taxon>Agrobacterium tumefaciens complex</taxon>
    </lineage>
</organism>
<gene>
    <name evidence="2" type="ORF">ABVB70_25370</name>
</gene>
<reference evidence="2 3" key="1">
    <citation type="submission" date="2024-06" db="EMBL/GenBank/DDBJ databases">
        <title>Genome sequencing of Agrobacterium spp. from tobacco in Serbia.</title>
        <authorList>
            <person name="Ilicic R.J."/>
            <person name="Studholme D.J."/>
            <person name="Jelusic A."/>
            <person name="Barac G."/>
            <person name="Bagi F."/>
            <person name="Popovic Milovanovic T."/>
        </authorList>
    </citation>
    <scope>NUCLEOTIDE SEQUENCE [LARGE SCALE GENOMIC DNA]</scope>
    <source>
        <strain evidence="2 3">DA1</strain>
    </source>
</reference>
<dbReference type="Pfam" id="PF14280">
    <property type="entry name" value="DUF4365"/>
    <property type="match status" value="1"/>
</dbReference>
<sequence>MRPLTSQNVESELSYAYVHAVAASAGMGCEVAGRHDDGAGVDAKITAWGPFEGGVLQEVDLKVQLKATVKPPSIATNCLSYSFAGISRYNDLRLPDVATPRILVVLFLPASSEDWLVHSDDALTLKNCAYWVSLRGAAASSNATSQTVYLPQFQKFDPAGLTKLMSSLSRFDVPTYKGNVP</sequence>
<dbReference type="Proteomes" id="UP001438189">
    <property type="component" value="Unassembled WGS sequence"/>
</dbReference>
<dbReference type="PROSITE" id="PS51257">
    <property type="entry name" value="PROKAR_LIPOPROTEIN"/>
    <property type="match status" value="1"/>
</dbReference>
<dbReference type="AlphaFoldDB" id="A0ABD5LP13"/>
<feature type="domain" description="DUF4365" evidence="1">
    <location>
        <begin position="12"/>
        <end position="166"/>
    </location>
</feature>
<evidence type="ECO:0000313" key="2">
    <source>
        <dbReference type="EMBL" id="MES4993631.1"/>
    </source>
</evidence>
<comment type="caution">
    <text evidence="2">The sequence shown here is derived from an EMBL/GenBank/DDBJ whole genome shotgun (WGS) entry which is preliminary data.</text>
</comment>